<gene>
    <name evidence="1" type="ORF">LTRI10_LOCUS17545</name>
</gene>
<organism evidence="1 2">
    <name type="scientific">Linum trigynum</name>
    <dbReference type="NCBI Taxonomy" id="586398"/>
    <lineage>
        <taxon>Eukaryota</taxon>
        <taxon>Viridiplantae</taxon>
        <taxon>Streptophyta</taxon>
        <taxon>Embryophyta</taxon>
        <taxon>Tracheophyta</taxon>
        <taxon>Spermatophyta</taxon>
        <taxon>Magnoliopsida</taxon>
        <taxon>eudicotyledons</taxon>
        <taxon>Gunneridae</taxon>
        <taxon>Pentapetalae</taxon>
        <taxon>rosids</taxon>
        <taxon>fabids</taxon>
        <taxon>Malpighiales</taxon>
        <taxon>Linaceae</taxon>
        <taxon>Linum</taxon>
    </lineage>
</organism>
<evidence type="ECO:0000313" key="1">
    <source>
        <dbReference type="EMBL" id="CAL1375767.1"/>
    </source>
</evidence>
<evidence type="ECO:0000313" key="2">
    <source>
        <dbReference type="Proteomes" id="UP001497516"/>
    </source>
</evidence>
<name>A0AAV2DQH2_9ROSI</name>
<keyword evidence="2" id="KW-1185">Reference proteome</keyword>
<dbReference type="EMBL" id="OZ034816">
    <property type="protein sequence ID" value="CAL1375767.1"/>
    <property type="molecule type" value="Genomic_DNA"/>
</dbReference>
<sequence length="67" mass="7259">MSNLQGTSLDAATFRLLLQGRIASTLHTSQRAQNTWRRSTVSTVVGWSPGCLSSSLSRSFARPGHRG</sequence>
<accession>A0AAV2DQH2</accession>
<proteinExistence type="predicted"/>
<dbReference type="AlphaFoldDB" id="A0AAV2DQH2"/>
<reference evidence="1 2" key="1">
    <citation type="submission" date="2024-04" db="EMBL/GenBank/DDBJ databases">
        <authorList>
            <person name="Fracassetti M."/>
        </authorList>
    </citation>
    <scope>NUCLEOTIDE SEQUENCE [LARGE SCALE GENOMIC DNA]</scope>
</reference>
<dbReference type="Proteomes" id="UP001497516">
    <property type="component" value="Chromosome 3"/>
</dbReference>
<protein>
    <submittedName>
        <fullName evidence="1">Uncharacterized protein</fullName>
    </submittedName>
</protein>